<dbReference type="InterPro" id="IPR002048">
    <property type="entry name" value="EF_hand_dom"/>
</dbReference>
<feature type="compositionally biased region" description="Low complexity" evidence="6">
    <location>
        <begin position="9"/>
        <end position="28"/>
    </location>
</feature>
<evidence type="ECO:0000256" key="3">
    <source>
        <dbReference type="ARBA" id="ARBA00022723"/>
    </source>
</evidence>
<accession>A0A504XDE9</accession>
<dbReference type="InterPro" id="IPR011992">
    <property type="entry name" value="EF-hand-dom_pair"/>
</dbReference>
<dbReference type="PROSITE" id="PS50222">
    <property type="entry name" value="EF_HAND_2"/>
    <property type="match status" value="5"/>
</dbReference>
<dbReference type="PANTHER" id="PTHR46212">
    <property type="entry name" value="PEFLIN"/>
    <property type="match status" value="1"/>
</dbReference>
<dbReference type="PROSITE" id="PS00018">
    <property type="entry name" value="EF_HAND_1"/>
    <property type="match status" value="5"/>
</dbReference>
<gene>
    <name evidence="8" type="ORF">CGC21_33600</name>
</gene>
<evidence type="ECO:0000256" key="4">
    <source>
        <dbReference type="ARBA" id="ARBA00022737"/>
    </source>
</evidence>
<dbReference type="GO" id="GO:0005509">
    <property type="term" value="F:calcium ion binding"/>
    <property type="evidence" value="ECO:0007669"/>
    <property type="project" value="InterPro"/>
</dbReference>
<dbReference type="Gene3D" id="1.10.238.10">
    <property type="entry name" value="EF-hand"/>
    <property type="match status" value="2"/>
</dbReference>
<evidence type="ECO:0000256" key="1">
    <source>
        <dbReference type="ARBA" id="ARBA00004496"/>
    </source>
</evidence>
<evidence type="ECO:0000259" key="7">
    <source>
        <dbReference type="PROSITE" id="PS50222"/>
    </source>
</evidence>
<dbReference type="VEuPathDB" id="TriTrypDB:LdCL_130019200"/>
<dbReference type="SUPFAM" id="SSF47473">
    <property type="entry name" value="EF-hand"/>
    <property type="match status" value="2"/>
</dbReference>
<reference evidence="9" key="1">
    <citation type="submission" date="2019-02" db="EMBL/GenBank/DDBJ databases">
        <title>FDA dAtabase for Regulatory Grade micrObial Sequences (FDA-ARGOS): Supporting development and validation of Infectious Disease Dx tests.</title>
        <authorList>
            <person name="Duncan R."/>
            <person name="Fisher C."/>
            <person name="Tallon L."/>
            <person name="Sadzewicz L."/>
            <person name="Sengamalay N."/>
            <person name="Ott S."/>
            <person name="Godinez A."/>
            <person name="Nagaraj S."/>
            <person name="Vavikolanu K."/>
            <person name="Nadendla S."/>
            <person name="Aluvathingal J."/>
            <person name="Sichtig H."/>
        </authorList>
    </citation>
    <scope>NUCLEOTIDE SEQUENCE [LARGE SCALE GENOMIC DNA]</scope>
    <source>
        <strain evidence="9">FDAARGOS_361</strain>
    </source>
</reference>
<evidence type="ECO:0000256" key="2">
    <source>
        <dbReference type="ARBA" id="ARBA00022490"/>
    </source>
</evidence>
<dbReference type="Pfam" id="PF13499">
    <property type="entry name" value="EF-hand_7"/>
    <property type="match status" value="4"/>
</dbReference>
<dbReference type="VEuPathDB" id="TriTrypDB:LdCL_130019100"/>
<feature type="region of interest" description="Disordered" evidence="6">
    <location>
        <begin position="1"/>
        <end position="28"/>
    </location>
</feature>
<feature type="domain" description="EF-hand" evidence="7">
    <location>
        <begin position="249"/>
        <end position="284"/>
    </location>
</feature>
<evidence type="ECO:0000256" key="5">
    <source>
        <dbReference type="ARBA" id="ARBA00022837"/>
    </source>
</evidence>
<protein>
    <submittedName>
        <fullName evidence="8">EF-hand domain pair family protein</fullName>
    </submittedName>
</protein>
<feature type="domain" description="EF-hand" evidence="7">
    <location>
        <begin position="285"/>
        <end position="320"/>
    </location>
</feature>
<comment type="caution">
    <text evidence="8">The sequence shown here is derived from an EMBL/GenBank/DDBJ whole genome shotgun (WGS) entry which is preliminary data.</text>
</comment>
<organism evidence="8 9">
    <name type="scientific">Leishmania donovani</name>
    <dbReference type="NCBI Taxonomy" id="5661"/>
    <lineage>
        <taxon>Eukaryota</taxon>
        <taxon>Discoba</taxon>
        <taxon>Euglenozoa</taxon>
        <taxon>Kinetoplastea</taxon>
        <taxon>Metakinetoplastina</taxon>
        <taxon>Trypanosomatida</taxon>
        <taxon>Trypanosomatidae</taxon>
        <taxon>Leishmaniinae</taxon>
        <taxon>Leishmania</taxon>
    </lineage>
</organism>
<dbReference type="InterPro" id="IPR051426">
    <property type="entry name" value="Peflin/Sorcin_CaBP"/>
</dbReference>
<evidence type="ECO:0000313" key="9">
    <source>
        <dbReference type="Proteomes" id="UP000318447"/>
    </source>
</evidence>
<feature type="domain" description="EF-hand" evidence="7">
    <location>
        <begin position="139"/>
        <end position="168"/>
    </location>
</feature>
<dbReference type="PANTHER" id="PTHR46212:SF3">
    <property type="entry name" value="GH27120P"/>
    <property type="match status" value="1"/>
</dbReference>
<evidence type="ECO:0000313" key="8">
    <source>
        <dbReference type="EMBL" id="TPP45229.1"/>
    </source>
</evidence>
<feature type="domain" description="EF-hand" evidence="7">
    <location>
        <begin position="103"/>
        <end position="138"/>
    </location>
</feature>
<dbReference type="VEuPathDB" id="TriTrypDB:LDHU3_13.1650"/>
<comment type="subcellular location">
    <subcellularLocation>
        <location evidence="1">Cytoplasm</location>
    </subcellularLocation>
</comment>
<evidence type="ECO:0000256" key="6">
    <source>
        <dbReference type="SAM" id="MobiDB-lite"/>
    </source>
</evidence>
<sequence length="416" mass="46159">MAYPYNANPGYTQPPTQYGQPPAVAGAHGHPPVTTPLPYNAQSAYGGAQPPMPTSTGVYAPSARHMNDNQELMEWFRAVDTDGSGAISVPELNAALSSAGVPFSLATTEKLLHMYDKNHSGEITFNEFKDLHHFILSMREGFRKRDSSGDGRLDSNEVRAALVSSGYQVSEQTFQALMRKFDRQRRGSLGFDDYVELSIFICRVRNVFAFYDRERTGQVTFTFDTFIGGSQPATAGSLGGGAYAPPQNRAPPELVSWFEAVDSDHNGRIDVAELNAALSSAGFRFSLGTTEKLLARYDLDRSGTITMEEFAHLHEFIAAMQQGFRQRDTSGDGRLDSRETLEAFRLSGFVLSEQTLQAVMRKFDRQHRGSLGFDDYIELSIFMAQARDAFAYCDRDRSGQVLFNFDTFLGTVATIW</sequence>
<keyword evidence="5" id="KW-0106">Calcium</keyword>
<dbReference type="GO" id="GO:0048306">
    <property type="term" value="F:calcium-dependent protein binding"/>
    <property type="evidence" value="ECO:0007669"/>
    <property type="project" value="UniProtKB-ARBA"/>
</dbReference>
<keyword evidence="4" id="KW-0677">Repeat</keyword>
<dbReference type="SMART" id="SM00054">
    <property type="entry name" value="EFh"/>
    <property type="match status" value="8"/>
</dbReference>
<dbReference type="InterPro" id="IPR018247">
    <property type="entry name" value="EF_Hand_1_Ca_BS"/>
</dbReference>
<dbReference type="EMBL" id="RHLC01000031">
    <property type="protein sequence ID" value="TPP45229.1"/>
    <property type="molecule type" value="Genomic_DNA"/>
</dbReference>
<keyword evidence="2" id="KW-0963">Cytoplasm</keyword>
<feature type="domain" description="EF-hand" evidence="7">
    <location>
        <begin position="67"/>
        <end position="102"/>
    </location>
</feature>
<dbReference type="VEuPathDB" id="TriTrypDB:LdBPK_131500.1"/>
<dbReference type="Proteomes" id="UP000318447">
    <property type="component" value="Unassembled WGS sequence"/>
</dbReference>
<dbReference type="CDD" id="cd16185">
    <property type="entry name" value="EFh_PEF_ALG-2_like"/>
    <property type="match status" value="2"/>
</dbReference>
<name>A0A504XDE9_LEIDO</name>
<dbReference type="GO" id="GO:0005737">
    <property type="term" value="C:cytoplasm"/>
    <property type="evidence" value="ECO:0007669"/>
    <property type="project" value="UniProtKB-SubCell"/>
</dbReference>
<keyword evidence="3" id="KW-0479">Metal-binding</keyword>
<proteinExistence type="predicted"/>
<dbReference type="VEuPathDB" id="TriTrypDB:LDHU3_13.1660"/>
<dbReference type="AlphaFoldDB" id="A0A504XDE9"/>